<dbReference type="Proteomes" id="UP000703269">
    <property type="component" value="Unassembled WGS sequence"/>
</dbReference>
<organism evidence="3 4">
    <name type="scientific">Phanerochaete sordida</name>
    <dbReference type="NCBI Taxonomy" id="48140"/>
    <lineage>
        <taxon>Eukaryota</taxon>
        <taxon>Fungi</taxon>
        <taxon>Dikarya</taxon>
        <taxon>Basidiomycota</taxon>
        <taxon>Agaricomycotina</taxon>
        <taxon>Agaricomycetes</taxon>
        <taxon>Polyporales</taxon>
        <taxon>Phanerochaetaceae</taxon>
        <taxon>Phanerochaete</taxon>
    </lineage>
</organism>
<evidence type="ECO:0000256" key="1">
    <source>
        <dbReference type="SAM" id="MobiDB-lite"/>
    </source>
</evidence>
<name>A0A9P3GDX7_9APHY</name>
<feature type="compositionally biased region" description="Basic residues" evidence="1">
    <location>
        <begin position="826"/>
        <end position="836"/>
    </location>
</feature>
<dbReference type="EMBL" id="BPQB01000024">
    <property type="protein sequence ID" value="GJE91999.1"/>
    <property type="molecule type" value="Genomic_DNA"/>
</dbReference>
<accession>A0A9P3GDX7</accession>
<feature type="compositionally biased region" description="Low complexity" evidence="1">
    <location>
        <begin position="224"/>
        <end position="240"/>
    </location>
</feature>
<dbReference type="Pfam" id="PF17667">
    <property type="entry name" value="Pkinase_fungal"/>
    <property type="match status" value="1"/>
</dbReference>
<dbReference type="AlphaFoldDB" id="A0A9P3GDX7"/>
<evidence type="ECO:0000259" key="2">
    <source>
        <dbReference type="Pfam" id="PF17667"/>
    </source>
</evidence>
<dbReference type="OrthoDB" id="3265188at2759"/>
<gene>
    <name evidence="3" type="ORF">PsYK624_081520</name>
</gene>
<comment type="caution">
    <text evidence="3">The sequence shown here is derived from an EMBL/GenBank/DDBJ whole genome shotgun (WGS) entry which is preliminary data.</text>
</comment>
<feature type="compositionally biased region" description="Low complexity" evidence="1">
    <location>
        <begin position="255"/>
        <end position="271"/>
    </location>
</feature>
<feature type="compositionally biased region" description="Polar residues" evidence="1">
    <location>
        <begin position="181"/>
        <end position="196"/>
    </location>
</feature>
<feature type="region of interest" description="Disordered" evidence="1">
    <location>
        <begin position="776"/>
        <end position="836"/>
    </location>
</feature>
<dbReference type="PROSITE" id="PS00109">
    <property type="entry name" value="PROTEIN_KINASE_TYR"/>
    <property type="match status" value="1"/>
</dbReference>
<reference evidence="3 4" key="1">
    <citation type="submission" date="2021-08" db="EMBL/GenBank/DDBJ databases">
        <title>Draft Genome Sequence of Phanerochaete sordida strain YK-624.</title>
        <authorList>
            <person name="Mori T."/>
            <person name="Dohra H."/>
            <person name="Suzuki T."/>
            <person name="Kawagishi H."/>
            <person name="Hirai H."/>
        </authorList>
    </citation>
    <scope>NUCLEOTIDE SEQUENCE [LARGE SCALE GENOMIC DNA]</scope>
    <source>
        <strain evidence="3 4">YK-624</strain>
    </source>
</reference>
<feature type="region of interest" description="Disordered" evidence="1">
    <location>
        <begin position="74"/>
        <end position="93"/>
    </location>
</feature>
<dbReference type="Gene3D" id="1.10.510.10">
    <property type="entry name" value="Transferase(Phosphotransferase) domain 1"/>
    <property type="match status" value="1"/>
</dbReference>
<feature type="region of interest" description="Disordered" evidence="1">
    <location>
        <begin position="175"/>
        <end position="196"/>
    </location>
</feature>
<evidence type="ECO:0000313" key="3">
    <source>
        <dbReference type="EMBL" id="GJE91999.1"/>
    </source>
</evidence>
<protein>
    <recommendedName>
        <fullName evidence="2">Fungal-type protein kinase domain-containing protein</fullName>
    </recommendedName>
</protein>
<feature type="domain" description="Fungal-type protein kinase" evidence="2">
    <location>
        <begin position="305"/>
        <end position="658"/>
    </location>
</feature>
<dbReference type="InterPro" id="IPR040976">
    <property type="entry name" value="Pkinase_fungal"/>
</dbReference>
<dbReference type="PANTHER" id="PTHR38248:SF2">
    <property type="entry name" value="FUNK1 11"/>
    <property type="match status" value="1"/>
</dbReference>
<dbReference type="GO" id="GO:0004672">
    <property type="term" value="F:protein kinase activity"/>
    <property type="evidence" value="ECO:0007669"/>
    <property type="project" value="InterPro"/>
</dbReference>
<keyword evidence="4" id="KW-1185">Reference proteome</keyword>
<dbReference type="InterPro" id="IPR011009">
    <property type="entry name" value="Kinase-like_dom_sf"/>
</dbReference>
<evidence type="ECO:0000313" key="4">
    <source>
        <dbReference type="Proteomes" id="UP000703269"/>
    </source>
</evidence>
<dbReference type="PANTHER" id="PTHR38248">
    <property type="entry name" value="FUNK1 6"/>
    <property type="match status" value="1"/>
</dbReference>
<feature type="region of interest" description="Disordered" evidence="1">
    <location>
        <begin position="211"/>
        <end position="272"/>
    </location>
</feature>
<feature type="compositionally biased region" description="Polar residues" evidence="1">
    <location>
        <begin position="211"/>
        <end position="223"/>
    </location>
</feature>
<dbReference type="InterPro" id="IPR008266">
    <property type="entry name" value="Tyr_kinase_AS"/>
</dbReference>
<dbReference type="SUPFAM" id="SSF56112">
    <property type="entry name" value="Protein kinase-like (PK-like)"/>
    <property type="match status" value="2"/>
</dbReference>
<proteinExistence type="predicted"/>
<sequence length="836" mass="92947">MLDNFLGLMPPHVFLGTFMAFPEQQIAPASQVDFSAIPCGLDSQEMGRVLIKSVEKYRLCPNIRLSLLRTKKQKRPRARAKDGSGVRGDPWASEGAQELDDVEDVEDLVATVGGKPQPKHRRGAKKKRNLLEYCDFATHLFGIDIRHEHDVDPFLTAEELQAGSAPVVLPQVLPHSESPQHKSVTPSSPHIPLSSCQQVGLARVDIAPLSPTSLRLSPGTPGNSDPDSSSADESPQDQPSHCLPRPISPATPSVSDPDSPSARHPAAPSAAQQEHLLNEEYVSITQSADNAFLPPIERETAAATAYRTSIARHARTQFLRQHRQFLFHVVLFHRSARFLRFDRAGAIVSERFDYVAQPELLASFFQRFASVSDEARGWDLSVTLPTRAEKTLFTTAVEAWLRDMSAGTRARRLPDAARTLDGSGTYPTWKVRVSNETTGATTDLLVRRPFAGELALWGRATRAYIAYDLSAQRLVFFKDSWRGDRPYLRPEFQTLTELATHAVPHVSPVLYGGDVCGSEGSPQETLASAAVIDRPSWFVGGCVLPRHVHHRIVQDIAYPLATARSPRELVQAIHDALRAIQEAHDKLGLLHRDISYRNIMLTLEGRGVLNDWDHAGTEDEKAPGIGTWKYMSVRLLECPEKIHDIVDDLEAAFWVLLYGAIQLFASPDQQIPRELFTYRYAKPDGRVVGGLYKRLCIAGSETYGSVALRDHTLQGLVTNAINSWQVYDLARKDGSMFSSDEGRAHIMRLFNLTAKPSFWVEKFAKVLEQYGGQFTSSETSRHEDETPVLKNVGAGPMNIRTSSNSPLQAHKGGKRKREDHEAVQLRRSKRLKGVHD</sequence>